<gene>
    <name evidence="1" type="ORF">P8T80_08745</name>
</gene>
<keyword evidence="2" id="KW-1185">Reference proteome</keyword>
<comment type="caution">
    <text evidence="1">The sequence shown here is derived from an EMBL/GenBank/DDBJ whole genome shotgun (WGS) entry which is preliminary data.</text>
</comment>
<keyword evidence="1" id="KW-0255">Endonuclease</keyword>
<dbReference type="GO" id="GO:0004519">
    <property type="term" value="F:endonuclease activity"/>
    <property type="evidence" value="ECO:0007669"/>
    <property type="project" value="UniProtKB-KW"/>
</dbReference>
<proteinExistence type="predicted"/>
<dbReference type="Pfam" id="PF12639">
    <property type="entry name" value="Colicin-DNase"/>
    <property type="match status" value="1"/>
</dbReference>
<evidence type="ECO:0000313" key="1">
    <source>
        <dbReference type="EMBL" id="MDT9411464.1"/>
    </source>
</evidence>
<protein>
    <submittedName>
        <fullName evidence="1">HNH endonuclease</fullName>
    </submittedName>
</protein>
<keyword evidence="1" id="KW-0378">Hydrolase</keyword>
<accession>A0ABU3PPQ7</accession>
<dbReference type="EMBL" id="JARUHM010000010">
    <property type="protein sequence ID" value="MDT9411464.1"/>
    <property type="molecule type" value="Genomic_DNA"/>
</dbReference>
<keyword evidence="1" id="KW-0540">Nuclease</keyword>
<organism evidence="1 2">
    <name type="scientific">Corynebacterium rouxii</name>
    <dbReference type="NCBI Taxonomy" id="2719119"/>
    <lineage>
        <taxon>Bacteria</taxon>
        <taxon>Bacillati</taxon>
        <taxon>Actinomycetota</taxon>
        <taxon>Actinomycetes</taxon>
        <taxon>Mycobacteriales</taxon>
        <taxon>Corynebacteriaceae</taxon>
        <taxon>Corynebacterium</taxon>
    </lineage>
</organism>
<dbReference type="Proteomes" id="UP001265983">
    <property type="component" value="Unassembled WGS sequence"/>
</dbReference>
<evidence type="ECO:0000313" key="2">
    <source>
        <dbReference type="Proteomes" id="UP001265983"/>
    </source>
</evidence>
<reference evidence="1 2" key="1">
    <citation type="submission" date="2023-03" db="EMBL/GenBank/DDBJ databases">
        <title>Whole genome sequence of the first Corynebacterium rouxii strains isolated in Brazil: a recent member of Corynebacterium diphtheriae complex.</title>
        <authorList>
            <person name="Vieira V."/>
            <person name="Ramos J.N."/>
            <person name="Araujo M.R.B."/>
            <person name="Baio P.V."/>
            <person name="Sant'Anna L.O."/>
            <person name="Veras J.F.C."/>
            <person name="Vieira E.M.D."/>
            <person name="Sousa M.A.B."/>
            <person name="Camargo C.H."/>
            <person name="Sacchi C.T."/>
            <person name="Campos K.R."/>
            <person name="Santos M.B.N."/>
            <person name="Bokermann S."/>
            <person name="Alvim L.B."/>
            <person name="Santos L.S."/>
            <person name="Mattos-Guaraldi A.L."/>
        </authorList>
    </citation>
    <scope>NUCLEOTIDE SEQUENCE [LARGE SCALE GENOMIC DNA]</scope>
    <source>
        <strain evidence="1 2">70862</strain>
    </source>
</reference>
<name>A0ABU3PPQ7_9CORY</name>
<sequence>MPYGKVPDVTIVPTGRSYKDIRAADAALGIDRKYRKKHGLVWHHHQDTGRMQLINKEVHNVVRHTGGYAVWSKNLNV</sequence>